<accession>A0ABD0QU25</accession>
<proteinExistence type="predicted"/>
<gene>
    <name evidence="2" type="ORF">M9458_016364</name>
</gene>
<keyword evidence="3" id="KW-1185">Reference proteome</keyword>
<evidence type="ECO:0000313" key="3">
    <source>
        <dbReference type="Proteomes" id="UP001529510"/>
    </source>
</evidence>
<evidence type="ECO:0000313" key="2">
    <source>
        <dbReference type="EMBL" id="KAL0189265.1"/>
    </source>
</evidence>
<feature type="compositionally biased region" description="Basic and acidic residues" evidence="1">
    <location>
        <begin position="1"/>
        <end position="15"/>
    </location>
</feature>
<protein>
    <submittedName>
        <fullName evidence="2">Uncharacterized protein</fullName>
    </submittedName>
</protein>
<comment type="caution">
    <text evidence="2">The sequence shown here is derived from an EMBL/GenBank/DDBJ whole genome shotgun (WGS) entry which is preliminary data.</text>
</comment>
<organism evidence="2 3">
    <name type="scientific">Cirrhinus mrigala</name>
    <name type="common">Mrigala</name>
    <dbReference type="NCBI Taxonomy" id="683832"/>
    <lineage>
        <taxon>Eukaryota</taxon>
        <taxon>Metazoa</taxon>
        <taxon>Chordata</taxon>
        <taxon>Craniata</taxon>
        <taxon>Vertebrata</taxon>
        <taxon>Euteleostomi</taxon>
        <taxon>Actinopterygii</taxon>
        <taxon>Neopterygii</taxon>
        <taxon>Teleostei</taxon>
        <taxon>Ostariophysi</taxon>
        <taxon>Cypriniformes</taxon>
        <taxon>Cyprinidae</taxon>
        <taxon>Labeoninae</taxon>
        <taxon>Labeonini</taxon>
        <taxon>Cirrhinus</taxon>
    </lineage>
</organism>
<feature type="compositionally biased region" description="Polar residues" evidence="1">
    <location>
        <begin position="67"/>
        <end position="76"/>
    </location>
</feature>
<evidence type="ECO:0000256" key="1">
    <source>
        <dbReference type="SAM" id="MobiDB-lite"/>
    </source>
</evidence>
<feature type="compositionally biased region" description="Basic and acidic residues" evidence="1">
    <location>
        <begin position="26"/>
        <end position="41"/>
    </location>
</feature>
<dbReference type="AlphaFoldDB" id="A0ABD0QU25"/>
<feature type="region of interest" description="Disordered" evidence="1">
    <location>
        <begin position="1"/>
        <end position="105"/>
    </location>
</feature>
<feature type="non-terminal residue" evidence="2">
    <location>
        <position position="1"/>
    </location>
</feature>
<feature type="non-terminal residue" evidence="2">
    <location>
        <position position="105"/>
    </location>
</feature>
<dbReference type="EMBL" id="JAMKFB020000007">
    <property type="protein sequence ID" value="KAL0189265.1"/>
    <property type="molecule type" value="Genomic_DNA"/>
</dbReference>
<dbReference type="InterPro" id="IPR052793">
    <property type="entry name" value="EJC-associated_protein"/>
</dbReference>
<reference evidence="2 3" key="1">
    <citation type="submission" date="2024-05" db="EMBL/GenBank/DDBJ databases">
        <title>Genome sequencing and assembly of Indian major carp, Cirrhinus mrigala (Hamilton, 1822).</title>
        <authorList>
            <person name="Mohindra V."/>
            <person name="Chowdhury L.M."/>
            <person name="Lal K."/>
            <person name="Jena J.K."/>
        </authorList>
    </citation>
    <scope>NUCLEOTIDE SEQUENCE [LARGE SCALE GENOMIC DNA]</scope>
    <source>
        <strain evidence="2">CM1030</strain>
        <tissue evidence="2">Blood</tissue>
    </source>
</reference>
<dbReference type="Proteomes" id="UP001529510">
    <property type="component" value="Unassembled WGS sequence"/>
</dbReference>
<name>A0ABD0QU25_CIRMR</name>
<sequence>IVPSDGHENGQKEMKDEAEEEDEEEQKWTKGETEKQRKQELSPDATMEIQEGEPKKVTPNDSLVRRSISQQKSGVSVTIDDPIRTARQLSPPRGKTSNIIHVCNL</sequence>
<feature type="compositionally biased region" description="Acidic residues" evidence="1">
    <location>
        <begin position="16"/>
        <end position="25"/>
    </location>
</feature>
<dbReference type="PANTHER" id="PTHR46589">
    <property type="entry name" value="APOPTOTIC CHROMATIN CONDENSATION INDUCER IN THE NUCLEUS"/>
    <property type="match status" value="1"/>
</dbReference>
<dbReference type="PANTHER" id="PTHR46589:SF1">
    <property type="entry name" value="APOPTOTIC CHROMATIN CONDENSATION INDUCER IN THE NUCLEUS"/>
    <property type="match status" value="1"/>
</dbReference>